<dbReference type="GO" id="GO:0005737">
    <property type="term" value="C:cytoplasm"/>
    <property type="evidence" value="ECO:0007669"/>
    <property type="project" value="TreeGrafter"/>
</dbReference>
<dbReference type="SUPFAM" id="SSF56204">
    <property type="entry name" value="Hect, E3 ligase catalytic domain"/>
    <property type="match status" value="1"/>
</dbReference>
<gene>
    <name evidence="5" type="ORF">ADEAN_000022700</name>
</gene>
<dbReference type="InterPro" id="IPR043136">
    <property type="entry name" value="B30.2/SPRY_sf"/>
</dbReference>
<evidence type="ECO:0000259" key="4">
    <source>
        <dbReference type="PROSITE" id="PS50237"/>
    </source>
</evidence>
<evidence type="ECO:0000313" key="6">
    <source>
        <dbReference type="Proteomes" id="UP000515908"/>
    </source>
</evidence>
<dbReference type="InterPro" id="IPR035983">
    <property type="entry name" value="Hect_E3_ubiquitin_ligase"/>
</dbReference>
<dbReference type="PANTHER" id="PTHR46654">
    <property type="entry name" value="E3 UBIQUITIN-PROTEIN LIGASE HECTD3"/>
    <property type="match status" value="1"/>
</dbReference>
<feature type="active site" description="Glycyl thioester intermediate" evidence="2">
    <location>
        <position position="1119"/>
    </location>
</feature>
<sequence length="1151" mass="129831">MLVCCVNKEEDNSVYRILSRKGEQLRLQNIANEERVEMSYRRALPVKQSNGKPWAQVPDGMPSTLLEHTIRVSDPARAAARITVSGIWEGEVELGKNQSHLCEINFMAPHFGKATIAGEEYTVLFNHSRYERRVHLCLFQLSELDTPEAVQEAVKNVSADSIVYEDVLKQFKTTPHSMVSAELDAEGFHMQGTCRQAEGQMGSFWCISTKRISLIPSSTEILHVEPLPNYLEVTTPSPPSFKVSDSMHRLIVLLARHLYLVISNQTRTVSKELIERVSLFDNHPLTDRIISRHVELQQLFFMMNQCTVEILDTTAKPWDVATLAQLLTRSFLLRPDVFSQAPESLIWDALHAVVVAAHRCGRVRRQQIIRDITTFVENNENTDIALYVQLFSPMVMYIREKLAPTLCFTETNKDISAGVDLVLTLKEPMRNSVPELPLKSLLCLIDLWKSLRDGTPLPNVIQTAHDGIPKRDTEVEIVCTFGELEGNLLKVGKVMSSCTAAPSGKFYYEVVLPERSNAPFAVGWGTSQHSDVPSQHVGCDRYSFSFSGTDIATRDFKEEYKIPVEAGPLSVIGCLLDMDSKEVCWSVNGTTGPPVPIPITFSQPLYAFASIGTSVGMKIRLKAEEFEYAPDNFTDLSLRYTRLLMDTYDANERSKLPVKPLRFFTQLASYLSDLEDYCKRMESDKPGSSISTSNPGSILMDPRTKFIPRYSALQDLSETELDEYAQVVAVVESCMATATRFIDLDGPTTQGSLSLAFIYLKSLVRASFREKLLLNVPPMEKASNLPTVLVNVGELYSTLPRTPEVALNHSILAQLYKQIGSYKDAQLSVTPLFKANYQASGSGHAPIDMGGPYRQVWTALTDEMMQHPDKCHPHSEFHRNPLFVFVNNSQRVALVPDSQATSPFELTLFNFFGKLMGYCARAKIPLNMDFSPYIWRFLIDDVLTIEDYYKHVDSVVEKSIEDDAFLMSEVAEEIIPNFAEKVAVLDEEEMGSDMAARRRRQIAEDCLVHSMDLQLQAMRSGLWCVMPRRVVRCSSWQDLEKLVCGSGDLSIDELKRYINTNLHPTREKAFWQIVASMTDEQRSSLLCFASGQRRLPLFTPITITENNESVDHLPRAQSCSSLITIPPFSNFEVFREKLLLALQHVMEMELA</sequence>
<name>A0A7G2BZW9_9TRYP</name>
<keyword evidence="1 2" id="KW-0833">Ubl conjugation pathway</keyword>
<keyword evidence="5" id="KW-0808">Transferase</keyword>
<evidence type="ECO:0000313" key="5">
    <source>
        <dbReference type="EMBL" id="CAD2212815.1"/>
    </source>
</evidence>
<dbReference type="Gene3D" id="2.60.120.920">
    <property type="match status" value="1"/>
</dbReference>
<organism evidence="5 6">
    <name type="scientific">Angomonas deanei</name>
    <dbReference type="NCBI Taxonomy" id="59799"/>
    <lineage>
        <taxon>Eukaryota</taxon>
        <taxon>Discoba</taxon>
        <taxon>Euglenozoa</taxon>
        <taxon>Kinetoplastea</taxon>
        <taxon>Metakinetoplastina</taxon>
        <taxon>Trypanosomatida</taxon>
        <taxon>Trypanosomatidae</taxon>
        <taxon>Strigomonadinae</taxon>
        <taxon>Angomonas</taxon>
    </lineage>
</organism>
<dbReference type="GO" id="GO:0004842">
    <property type="term" value="F:ubiquitin-protein transferase activity"/>
    <property type="evidence" value="ECO:0007669"/>
    <property type="project" value="InterPro"/>
</dbReference>
<dbReference type="Pfam" id="PF00622">
    <property type="entry name" value="SPRY"/>
    <property type="match status" value="1"/>
</dbReference>
<evidence type="ECO:0000256" key="1">
    <source>
        <dbReference type="ARBA" id="ARBA00022786"/>
    </source>
</evidence>
<dbReference type="AlphaFoldDB" id="A0A7G2BZW9"/>
<dbReference type="PROSITE" id="PS50237">
    <property type="entry name" value="HECT"/>
    <property type="match status" value="1"/>
</dbReference>
<keyword evidence="6" id="KW-1185">Reference proteome</keyword>
<accession>A0A7G2BZW9</accession>
<dbReference type="InterPro" id="IPR000569">
    <property type="entry name" value="HECT_dom"/>
</dbReference>
<protein>
    <submittedName>
        <fullName evidence="5">SPRY domain/HECT-domain (Ubiquitin-transferase), putative</fullName>
    </submittedName>
</protein>
<dbReference type="Gene3D" id="3.30.2410.10">
    <property type="entry name" value="Hect, E3 ligase catalytic domain"/>
    <property type="match status" value="1"/>
</dbReference>
<dbReference type="Proteomes" id="UP000515908">
    <property type="component" value="Chromosome 01"/>
</dbReference>
<proteinExistence type="predicted"/>
<dbReference type="Gene3D" id="3.90.1750.10">
    <property type="entry name" value="Hect, E3 ligase catalytic domains"/>
    <property type="match status" value="1"/>
</dbReference>
<dbReference type="PROSITE" id="PS50188">
    <property type="entry name" value="B302_SPRY"/>
    <property type="match status" value="1"/>
</dbReference>
<dbReference type="SMART" id="SM00449">
    <property type="entry name" value="SPRY"/>
    <property type="match status" value="1"/>
</dbReference>
<dbReference type="Pfam" id="PF00632">
    <property type="entry name" value="HECT"/>
    <property type="match status" value="1"/>
</dbReference>
<feature type="domain" description="B30.2/SPRY" evidence="3">
    <location>
        <begin position="428"/>
        <end position="628"/>
    </location>
</feature>
<evidence type="ECO:0000259" key="3">
    <source>
        <dbReference type="PROSITE" id="PS50188"/>
    </source>
</evidence>
<dbReference type="PANTHER" id="PTHR46654:SF1">
    <property type="entry name" value="E3 UBIQUITIN-PROTEIN LIGASE HECTD3"/>
    <property type="match status" value="1"/>
</dbReference>
<dbReference type="SMART" id="SM00119">
    <property type="entry name" value="HECTc"/>
    <property type="match status" value="1"/>
</dbReference>
<feature type="domain" description="HECT" evidence="4">
    <location>
        <begin position="823"/>
        <end position="1151"/>
    </location>
</feature>
<dbReference type="SUPFAM" id="SSF49899">
    <property type="entry name" value="Concanavalin A-like lectins/glucanases"/>
    <property type="match status" value="1"/>
</dbReference>
<dbReference type="InterPro" id="IPR003877">
    <property type="entry name" value="SPRY_dom"/>
</dbReference>
<evidence type="ECO:0000256" key="2">
    <source>
        <dbReference type="PROSITE-ProRule" id="PRU00104"/>
    </source>
</evidence>
<dbReference type="InterPro" id="IPR013320">
    <property type="entry name" value="ConA-like_dom_sf"/>
</dbReference>
<dbReference type="EMBL" id="LR877145">
    <property type="protein sequence ID" value="CAD2212815.1"/>
    <property type="molecule type" value="Genomic_DNA"/>
</dbReference>
<dbReference type="InterPro" id="IPR001870">
    <property type="entry name" value="B30.2/SPRY"/>
</dbReference>
<dbReference type="Gene3D" id="3.30.2160.10">
    <property type="entry name" value="Hect, E3 ligase catalytic domain"/>
    <property type="match status" value="1"/>
</dbReference>
<dbReference type="VEuPathDB" id="TriTrypDB:ADEAN_000022700"/>
<reference evidence="5 6" key="1">
    <citation type="submission" date="2020-08" db="EMBL/GenBank/DDBJ databases">
        <authorList>
            <person name="Newling K."/>
            <person name="Davey J."/>
            <person name="Forrester S."/>
        </authorList>
    </citation>
    <scope>NUCLEOTIDE SEQUENCE [LARGE SCALE GENOMIC DNA]</scope>
    <source>
        <strain evidence="6">Crithidia deanei Carvalho (ATCC PRA-265)</strain>
    </source>
</reference>
<dbReference type="CDD" id="cd11709">
    <property type="entry name" value="SPRY"/>
    <property type="match status" value="1"/>
</dbReference>
<dbReference type="InterPro" id="IPR042469">
    <property type="entry name" value="HECTD3"/>
</dbReference>